<keyword evidence="6 9" id="KW-0863">Zinc-finger</keyword>
<dbReference type="PANTHER" id="PTHR12197">
    <property type="entry name" value="HISTONE-LYSINE N-METHYLTRANSFERASE SMYD"/>
    <property type="match status" value="1"/>
</dbReference>
<keyword evidence="14" id="KW-1185">Reference proteome</keyword>
<dbReference type="InterPro" id="IPR046341">
    <property type="entry name" value="SET_dom_sf"/>
</dbReference>
<evidence type="ECO:0000313" key="14">
    <source>
        <dbReference type="Proteomes" id="UP000812440"/>
    </source>
</evidence>
<evidence type="ECO:0000256" key="3">
    <source>
        <dbReference type="ARBA" id="ARBA00022679"/>
    </source>
</evidence>
<name>A0A8T2JP63_9PIPI</name>
<dbReference type="SUPFAM" id="SSF48452">
    <property type="entry name" value="TPR-like"/>
    <property type="match status" value="1"/>
</dbReference>
<dbReference type="OrthoDB" id="265717at2759"/>
<dbReference type="PANTHER" id="PTHR12197:SF288">
    <property type="entry name" value="HISTONE-LYSINE N-METHYLTRANSFERASE SMYD3"/>
    <property type="match status" value="1"/>
</dbReference>
<dbReference type="SMART" id="SM00317">
    <property type="entry name" value="SET"/>
    <property type="match status" value="1"/>
</dbReference>
<evidence type="ECO:0000256" key="5">
    <source>
        <dbReference type="ARBA" id="ARBA00022723"/>
    </source>
</evidence>
<dbReference type="InterPro" id="IPR011990">
    <property type="entry name" value="TPR-like_helical_dom_sf"/>
</dbReference>
<feature type="domain" description="MYND-type" evidence="12">
    <location>
        <begin position="49"/>
        <end position="87"/>
    </location>
</feature>
<evidence type="ECO:0000256" key="9">
    <source>
        <dbReference type="PROSITE-ProRule" id="PRU00134"/>
    </source>
</evidence>
<evidence type="ECO:0000313" key="13">
    <source>
        <dbReference type="EMBL" id="KAG8444381.1"/>
    </source>
</evidence>
<reference evidence="13" key="1">
    <citation type="thesis" date="2020" institute="ProQuest LLC" country="789 East Eisenhower Parkway, Ann Arbor, MI, USA">
        <title>Comparative Genomics and Chromosome Evolution.</title>
        <authorList>
            <person name="Mudd A.B."/>
        </authorList>
    </citation>
    <scope>NUCLEOTIDE SEQUENCE</scope>
    <source>
        <strain evidence="13">Female2</strain>
        <tissue evidence="13">Blood</tissue>
    </source>
</reference>
<comment type="caution">
    <text evidence="13">The sequence shown here is derived from an EMBL/GenBank/DDBJ whole genome shotgun (WGS) entry which is preliminary data.</text>
</comment>
<evidence type="ECO:0000256" key="7">
    <source>
        <dbReference type="ARBA" id="ARBA00022833"/>
    </source>
</evidence>
<dbReference type="EMBL" id="JAACNH010000004">
    <property type="protein sequence ID" value="KAG8444381.1"/>
    <property type="molecule type" value="Genomic_DNA"/>
</dbReference>
<gene>
    <name evidence="13" type="ORF">GDO86_009534</name>
</gene>
<dbReference type="Gene3D" id="1.10.220.160">
    <property type="match status" value="1"/>
</dbReference>
<dbReference type="InterPro" id="IPR050869">
    <property type="entry name" value="H3K4_H4K5_MeTrfase"/>
</dbReference>
<dbReference type="FunFam" id="2.170.270.10:FF:000013">
    <property type="entry name" value="Histone-lysine N-methyltransferase SMYD1 isoform 1"/>
    <property type="match status" value="1"/>
</dbReference>
<dbReference type="CDD" id="cd19203">
    <property type="entry name" value="SET_SMYD3"/>
    <property type="match status" value="1"/>
</dbReference>
<dbReference type="PROSITE" id="PS50280">
    <property type="entry name" value="SET"/>
    <property type="match status" value="1"/>
</dbReference>
<dbReference type="Gene3D" id="2.170.270.10">
    <property type="entry name" value="SET domain"/>
    <property type="match status" value="1"/>
</dbReference>
<dbReference type="GO" id="GO:0032259">
    <property type="term" value="P:methylation"/>
    <property type="evidence" value="ECO:0007669"/>
    <property type="project" value="UniProtKB-KW"/>
</dbReference>
<dbReference type="Pfam" id="PF00856">
    <property type="entry name" value="SET"/>
    <property type="match status" value="1"/>
</dbReference>
<evidence type="ECO:0000256" key="8">
    <source>
        <dbReference type="ARBA" id="ARBA00047571"/>
    </source>
</evidence>
<organism evidence="13 14">
    <name type="scientific">Hymenochirus boettgeri</name>
    <name type="common">Congo dwarf clawed frog</name>
    <dbReference type="NCBI Taxonomy" id="247094"/>
    <lineage>
        <taxon>Eukaryota</taxon>
        <taxon>Metazoa</taxon>
        <taxon>Chordata</taxon>
        <taxon>Craniata</taxon>
        <taxon>Vertebrata</taxon>
        <taxon>Euteleostomi</taxon>
        <taxon>Amphibia</taxon>
        <taxon>Batrachia</taxon>
        <taxon>Anura</taxon>
        <taxon>Pipoidea</taxon>
        <taxon>Pipidae</taxon>
        <taxon>Pipinae</taxon>
        <taxon>Hymenochirus</taxon>
    </lineage>
</organism>
<feature type="domain" description="SET" evidence="11">
    <location>
        <begin position="3"/>
        <end position="240"/>
    </location>
</feature>
<evidence type="ECO:0000259" key="11">
    <source>
        <dbReference type="PROSITE" id="PS50280"/>
    </source>
</evidence>
<evidence type="ECO:0000256" key="2">
    <source>
        <dbReference type="ARBA" id="ARBA00022603"/>
    </source>
</evidence>
<dbReference type="GO" id="GO:0140999">
    <property type="term" value="F:histone H3K4 trimethyltransferase activity"/>
    <property type="evidence" value="ECO:0007669"/>
    <property type="project" value="UniProtKB-EC"/>
</dbReference>
<dbReference type="AlphaFoldDB" id="A0A8T2JP63"/>
<keyword evidence="5" id="KW-0479">Metal-binding</keyword>
<dbReference type="Gene3D" id="1.25.40.970">
    <property type="match status" value="1"/>
</dbReference>
<dbReference type="InterPro" id="IPR002893">
    <property type="entry name" value="Znf_MYND"/>
</dbReference>
<sequence length="426" mass="48857">MAVNLEKFQSPGKGNGLRVLKDTCVGVTVYSSLPYAYTVCIKHKKKPVCDYCLLRKEKLLRCSQCKVARYCAALCQKKAWQDHKRECICLKSIFPSVPTDSVRLVAKIIFKMLQQSDSASEELYSIFDLQSHVDKVSEEIKEGLGHLTTALQHFLKNEVQDLSQLPSGFQALEYFGKVICNSFTISDGEMQDIGVGLYPSMSLLNHSCDPNCVIVFEGRRLLLRTVKEISKREELTISYIDVKIPTEERQNQLFRQYSFTCECHGCLLRDKDEDMLAGNKQSTKDVKDLVSRLEELQSQNNTEEALRLCEDLINSSQLPDKNIHKLRILEIAMDSCIMLGQWEKALHFGKRSLEPYNLYYSNYHPVRAVQFMKIGKLQNYQRIFPEALKTLKQAFEIMKVTHGRDHSLTQQLVELLNDCEANLKAM</sequence>
<keyword evidence="2" id="KW-0489">Methyltransferase</keyword>
<dbReference type="InterPro" id="IPR001214">
    <property type="entry name" value="SET_dom"/>
</dbReference>
<dbReference type="InterPro" id="IPR044420">
    <property type="entry name" value="SMYD3_SET"/>
</dbReference>
<dbReference type="GO" id="GO:0005634">
    <property type="term" value="C:nucleus"/>
    <property type="evidence" value="ECO:0007669"/>
    <property type="project" value="TreeGrafter"/>
</dbReference>
<dbReference type="Gene3D" id="1.25.40.10">
    <property type="entry name" value="Tetratricopeptide repeat domain"/>
    <property type="match status" value="1"/>
</dbReference>
<evidence type="ECO:0000259" key="12">
    <source>
        <dbReference type="PROSITE" id="PS50865"/>
    </source>
</evidence>
<dbReference type="Pfam" id="PF01753">
    <property type="entry name" value="zf-MYND"/>
    <property type="match status" value="1"/>
</dbReference>
<dbReference type="PROSITE" id="PS50865">
    <property type="entry name" value="ZF_MYND_2"/>
    <property type="match status" value="1"/>
</dbReference>
<dbReference type="EC" id="2.1.1.354" evidence="1"/>
<evidence type="ECO:0000256" key="6">
    <source>
        <dbReference type="ARBA" id="ARBA00022771"/>
    </source>
</evidence>
<comment type="catalytic activity">
    <reaction evidence="8">
        <text>L-lysyl(4)-[histone H3] + 3 S-adenosyl-L-methionine = N(6),N(6),N(6)-trimethyl-L-lysyl(4)-[histone H3] + 3 S-adenosyl-L-homocysteine + 3 H(+)</text>
        <dbReference type="Rhea" id="RHEA:60260"/>
        <dbReference type="Rhea" id="RHEA-COMP:15537"/>
        <dbReference type="Rhea" id="RHEA-COMP:15547"/>
        <dbReference type="ChEBI" id="CHEBI:15378"/>
        <dbReference type="ChEBI" id="CHEBI:29969"/>
        <dbReference type="ChEBI" id="CHEBI:57856"/>
        <dbReference type="ChEBI" id="CHEBI:59789"/>
        <dbReference type="ChEBI" id="CHEBI:61961"/>
        <dbReference type="EC" id="2.1.1.354"/>
    </reaction>
</comment>
<dbReference type="Gene3D" id="6.10.140.2220">
    <property type="match status" value="1"/>
</dbReference>
<dbReference type="PROSITE" id="PS01360">
    <property type="entry name" value="ZF_MYND_1"/>
    <property type="match status" value="1"/>
</dbReference>
<dbReference type="FunFam" id="6.10.140.2220:FF:000017">
    <property type="entry name" value="Histone-lysine N-methyltransferase SMYD3"/>
    <property type="match status" value="1"/>
</dbReference>
<keyword evidence="4" id="KW-0949">S-adenosyl-L-methionine</keyword>
<keyword evidence="10" id="KW-0175">Coiled coil</keyword>
<evidence type="ECO:0000256" key="1">
    <source>
        <dbReference type="ARBA" id="ARBA00012182"/>
    </source>
</evidence>
<accession>A0A8T2JP63</accession>
<dbReference type="Proteomes" id="UP000812440">
    <property type="component" value="Chromosome 5"/>
</dbReference>
<evidence type="ECO:0000256" key="10">
    <source>
        <dbReference type="SAM" id="Coils"/>
    </source>
</evidence>
<proteinExistence type="predicted"/>
<keyword evidence="7" id="KW-0862">Zinc</keyword>
<dbReference type="SUPFAM" id="SSF82199">
    <property type="entry name" value="SET domain"/>
    <property type="match status" value="1"/>
</dbReference>
<protein>
    <recommendedName>
        <fullName evidence="1">[histone H3]-lysine(4) N-trimethyltransferase</fullName>
        <ecNumber evidence="1">2.1.1.354</ecNumber>
    </recommendedName>
</protein>
<evidence type="ECO:0000256" key="4">
    <source>
        <dbReference type="ARBA" id="ARBA00022691"/>
    </source>
</evidence>
<feature type="coiled-coil region" evidence="10">
    <location>
        <begin position="279"/>
        <end position="306"/>
    </location>
</feature>
<dbReference type="GO" id="GO:0008270">
    <property type="term" value="F:zinc ion binding"/>
    <property type="evidence" value="ECO:0007669"/>
    <property type="project" value="UniProtKB-KW"/>
</dbReference>
<keyword evidence="3" id="KW-0808">Transferase</keyword>